<evidence type="ECO:0000313" key="3">
    <source>
        <dbReference type="Proteomes" id="UP001252186"/>
    </source>
</evidence>
<organism evidence="2 3">
    <name type="scientific">Urechidicola vernalis</name>
    <dbReference type="NCBI Taxonomy" id="3075600"/>
    <lineage>
        <taxon>Bacteria</taxon>
        <taxon>Pseudomonadati</taxon>
        <taxon>Bacteroidota</taxon>
        <taxon>Flavobacteriia</taxon>
        <taxon>Flavobacteriales</taxon>
        <taxon>Flavobacteriaceae</taxon>
        <taxon>Urechidicola</taxon>
    </lineage>
</organism>
<reference evidence="2 3" key="1">
    <citation type="submission" date="2023-09" db="EMBL/GenBank/DDBJ databases">
        <authorList>
            <person name="Rey-Velasco X."/>
        </authorList>
    </citation>
    <scope>NUCLEOTIDE SEQUENCE [LARGE SCALE GENOMIC DNA]</scope>
    <source>
        <strain evidence="2 3">P050</strain>
    </source>
</reference>
<feature type="chain" id="PRO_5045410765" evidence="1">
    <location>
        <begin position="20"/>
        <end position="339"/>
    </location>
</feature>
<keyword evidence="3" id="KW-1185">Reference proteome</keyword>
<evidence type="ECO:0000313" key="2">
    <source>
        <dbReference type="EMBL" id="MDT0553612.1"/>
    </source>
</evidence>
<feature type="signal peptide" evidence="1">
    <location>
        <begin position="1"/>
        <end position="19"/>
    </location>
</feature>
<name>A0ABU2Y5Y3_9FLAO</name>
<accession>A0ABU2Y5Y3</accession>
<evidence type="ECO:0000256" key="1">
    <source>
        <dbReference type="SAM" id="SignalP"/>
    </source>
</evidence>
<sequence>MKKIVFFFILIATFHSVSAQKDSIVLNNKNKLVGEIQSLDKSVLTISTSYSDSDFKIKWHRVKEVYSNRLFIVSLSNGSRFNTTINTDSINKNIVLLDQGEFILESTLDKVIYLDAIGKNFLSRLTAEFDIGITLTKANNSKQLTGNALIKYNANKWSLNNAFSSVYNRQDGVEDIKRIENNTTFQWYLKNEWFLSTSAVLLSNNEQLLQLRTTAKLGAGYYFRRNNSMAFAAGSGLAYSNEEFIEDANPSRNSIEFYFGSEFNKYEIGDLSLLTSIFGYPSITEKGRFRVDFKFDMKYDLPWDFYIKTGITYNFDNQPAQGATKDDYVLQTSFGWELD</sequence>
<comment type="caution">
    <text evidence="2">The sequence shown here is derived from an EMBL/GenBank/DDBJ whole genome shotgun (WGS) entry which is preliminary data.</text>
</comment>
<dbReference type="RefSeq" id="WP_311593700.1">
    <property type="nucleotide sequence ID" value="NZ_JAVRHV010000005.1"/>
</dbReference>
<proteinExistence type="predicted"/>
<protein>
    <submittedName>
        <fullName evidence="2">DUF481 domain-containing protein</fullName>
    </submittedName>
</protein>
<dbReference type="Pfam" id="PF04338">
    <property type="entry name" value="DUF481"/>
    <property type="match status" value="1"/>
</dbReference>
<dbReference type="InterPro" id="IPR007433">
    <property type="entry name" value="DUF481"/>
</dbReference>
<gene>
    <name evidence="2" type="ORF">RM519_10180</name>
</gene>
<dbReference type="Proteomes" id="UP001252186">
    <property type="component" value="Unassembled WGS sequence"/>
</dbReference>
<keyword evidence="1" id="KW-0732">Signal</keyword>
<dbReference type="EMBL" id="JAVRHV010000005">
    <property type="protein sequence ID" value="MDT0553612.1"/>
    <property type="molecule type" value="Genomic_DNA"/>
</dbReference>